<keyword evidence="10" id="KW-1185">Reference proteome</keyword>
<dbReference type="GO" id="GO:0140359">
    <property type="term" value="F:ABC-type transporter activity"/>
    <property type="evidence" value="ECO:0007669"/>
    <property type="project" value="InterPro"/>
</dbReference>
<dbReference type="Pfam" id="PF12698">
    <property type="entry name" value="ABC2_membrane_3"/>
    <property type="match status" value="1"/>
</dbReference>
<feature type="transmembrane region" description="Helical" evidence="7">
    <location>
        <begin position="590"/>
        <end position="609"/>
    </location>
</feature>
<proteinExistence type="predicted"/>
<dbReference type="GO" id="GO:0005524">
    <property type="term" value="F:ATP binding"/>
    <property type="evidence" value="ECO:0007669"/>
    <property type="project" value="UniProtKB-KW"/>
</dbReference>
<keyword evidence="4" id="KW-0067">ATP-binding</keyword>
<name>A0A9P0HFN5_NEZVI</name>
<evidence type="ECO:0000256" key="2">
    <source>
        <dbReference type="ARBA" id="ARBA00022692"/>
    </source>
</evidence>
<keyword evidence="3" id="KW-0547">Nucleotide-binding</keyword>
<dbReference type="GO" id="GO:0016020">
    <property type="term" value="C:membrane"/>
    <property type="evidence" value="ECO:0007669"/>
    <property type="project" value="UniProtKB-SubCell"/>
</dbReference>
<evidence type="ECO:0000256" key="7">
    <source>
        <dbReference type="SAM" id="Phobius"/>
    </source>
</evidence>
<keyword evidence="5 7" id="KW-1133">Transmembrane helix</keyword>
<feature type="transmembrane region" description="Helical" evidence="7">
    <location>
        <begin position="560"/>
        <end position="578"/>
    </location>
</feature>
<dbReference type="Pfam" id="PF00005">
    <property type="entry name" value="ABC_tran"/>
    <property type="match status" value="1"/>
</dbReference>
<evidence type="ECO:0000259" key="8">
    <source>
        <dbReference type="PROSITE" id="PS50893"/>
    </source>
</evidence>
<feature type="transmembrane region" description="Helical" evidence="7">
    <location>
        <begin position="480"/>
        <end position="502"/>
    </location>
</feature>
<evidence type="ECO:0000256" key="1">
    <source>
        <dbReference type="ARBA" id="ARBA00004141"/>
    </source>
</evidence>
<evidence type="ECO:0000313" key="10">
    <source>
        <dbReference type="Proteomes" id="UP001152798"/>
    </source>
</evidence>
<dbReference type="EMBL" id="OV725081">
    <property type="protein sequence ID" value="CAH1401161.1"/>
    <property type="molecule type" value="Genomic_DNA"/>
</dbReference>
<reference evidence="9" key="1">
    <citation type="submission" date="2022-01" db="EMBL/GenBank/DDBJ databases">
        <authorList>
            <person name="King R."/>
        </authorList>
    </citation>
    <scope>NUCLEOTIDE SEQUENCE</scope>
</reference>
<dbReference type="PANTHER" id="PTHR43038:SF3">
    <property type="entry name" value="ABC TRANSPORTER G FAMILY MEMBER 20 ISOFORM X1"/>
    <property type="match status" value="1"/>
</dbReference>
<sequence>MEAEDLMVEVSEAKKSFGNKLVLDDVNMCVQMNSIYGLLGPSGCGKTILLNCLLGLRPLDSGRIRLAVDNRKDVGYMPQEIALFKEFTIKEVLRFYGTLFGLSKDEMKTRMAELTKVLELPEWNKRVGSLSGGEQRRVSFGAALVHNPKLLVLDEPTVGVDPILSYSIWQYLVKLSSTGRTIIITTHYIEEARNAHKIGLMREGRLLCEDTPENILIQQQVQTLEEAFLKLSQNKEKIEYASTNMNKNTKETPPLTLRNNEMFNWNRVKAQIMKNIIWMKRNTVIMFFLLLLPAMQSFIYSSSFGRQPIKLKFIILSDEISSSTSDLCNSYRHPYAGDLNCTIAKPFTCQYAQILNETFDVVYKYSYTEAKQDIEQNKAWGMVYIQPNFTEAVIERLNLNMHELTDETIETSEVAITMDMSNYIIGNFIKQQLLDDMKKFIQELAASCGVTSHHEFGKSPLKFMDPIFGGKNPLFAHSGLPGFFCSFCFYFTMIFTSGAIMMEKIIGTLERSMAAGMTYLEVVTAHLCVQIVLMTFQKIIMYSVFYYYFDFPMLGDPSQIFVLLFSIEAVGIAYGFLLTELFDSDRLVSYAGIGGTLAVFSLGGIVWPLQGAHYLVRSWVWAFPVSPAVDSYKNIASKGYNFMHPTVYFGFLSCIFWTIGLSLISYAIAKIRKYHRIF</sequence>
<feature type="transmembrane region" description="Helical" evidence="7">
    <location>
        <begin position="647"/>
        <end position="669"/>
    </location>
</feature>
<gene>
    <name evidence="9" type="ORF">NEZAVI_LOCUS10244</name>
</gene>
<feature type="transmembrane region" description="Helical" evidence="7">
    <location>
        <begin position="523"/>
        <end position="548"/>
    </location>
</feature>
<organism evidence="9 10">
    <name type="scientific">Nezara viridula</name>
    <name type="common">Southern green stink bug</name>
    <name type="synonym">Cimex viridulus</name>
    <dbReference type="NCBI Taxonomy" id="85310"/>
    <lineage>
        <taxon>Eukaryota</taxon>
        <taxon>Metazoa</taxon>
        <taxon>Ecdysozoa</taxon>
        <taxon>Arthropoda</taxon>
        <taxon>Hexapoda</taxon>
        <taxon>Insecta</taxon>
        <taxon>Pterygota</taxon>
        <taxon>Neoptera</taxon>
        <taxon>Paraneoptera</taxon>
        <taxon>Hemiptera</taxon>
        <taxon>Heteroptera</taxon>
        <taxon>Panheteroptera</taxon>
        <taxon>Pentatomomorpha</taxon>
        <taxon>Pentatomoidea</taxon>
        <taxon>Pentatomidae</taxon>
        <taxon>Pentatominae</taxon>
        <taxon>Nezara</taxon>
    </lineage>
</organism>
<dbReference type="SMART" id="SM00382">
    <property type="entry name" value="AAA"/>
    <property type="match status" value="1"/>
</dbReference>
<dbReference type="GO" id="GO:0016887">
    <property type="term" value="F:ATP hydrolysis activity"/>
    <property type="evidence" value="ECO:0007669"/>
    <property type="project" value="InterPro"/>
</dbReference>
<dbReference type="CDD" id="cd03230">
    <property type="entry name" value="ABC_DR_subfamily_A"/>
    <property type="match status" value="1"/>
</dbReference>
<dbReference type="Gene3D" id="3.40.1710.10">
    <property type="entry name" value="abc type-2 transporter like domain"/>
    <property type="match status" value="1"/>
</dbReference>
<dbReference type="SUPFAM" id="SSF52540">
    <property type="entry name" value="P-loop containing nucleoside triphosphate hydrolases"/>
    <property type="match status" value="1"/>
</dbReference>
<dbReference type="InterPro" id="IPR003439">
    <property type="entry name" value="ABC_transporter-like_ATP-bd"/>
</dbReference>
<feature type="domain" description="ABC transporter" evidence="8">
    <location>
        <begin position="8"/>
        <end position="228"/>
    </location>
</feature>
<dbReference type="PROSITE" id="PS00211">
    <property type="entry name" value="ABC_TRANSPORTER_1"/>
    <property type="match status" value="1"/>
</dbReference>
<evidence type="ECO:0000256" key="5">
    <source>
        <dbReference type="ARBA" id="ARBA00022989"/>
    </source>
</evidence>
<dbReference type="PROSITE" id="PS50893">
    <property type="entry name" value="ABC_TRANSPORTER_2"/>
    <property type="match status" value="1"/>
</dbReference>
<dbReference type="AlphaFoldDB" id="A0A9P0HFN5"/>
<dbReference type="InterPro" id="IPR027417">
    <property type="entry name" value="P-loop_NTPase"/>
</dbReference>
<dbReference type="PANTHER" id="PTHR43038">
    <property type="entry name" value="ATP-BINDING CASSETTE, SUB-FAMILY H, MEMBER 1"/>
    <property type="match status" value="1"/>
</dbReference>
<dbReference type="OrthoDB" id="10255969at2759"/>
<dbReference type="Proteomes" id="UP001152798">
    <property type="component" value="Chromosome 5"/>
</dbReference>
<keyword evidence="2 7" id="KW-0812">Transmembrane</keyword>
<evidence type="ECO:0000256" key="6">
    <source>
        <dbReference type="ARBA" id="ARBA00023136"/>
    </source>
</evidence>
<evidence type="ECO:0000313" key="9">
    <source>
        <dbReference type="EMBL" id="CAH1401161.1"/>
    </source>
</evidence>
<evidence type="ECO:0000256" key="3">
    <source>
        <dbReference type="ARBA" id="ARBA00022741"/>
    </source>
</evidence>
<feature type="transmembrane region" description="Helical" evidence="7">
    <location>
        <begin position="283"/>
        <end position="300"/>
    </location>
</feature>
<comment type="subcellular location">
    <subcellularLocation>
        <location evidence="1">Membrane</location>
        <topology evidence="1">Multi-pass membrane protein</topology>
    </subcellularLocation>
</comment>
<dbReference type="InterPro" id="IPR017871">
    <property type="entry name" value="ABC_transporter-like_CS"/>
</dbReference>
<dbReference type="InterPro" id="IPR013525">
    <property type="entry name" value="ABC2_TM"/>
</dbReference>
<keyword evidence="6 7" id="KW-0472">Membrane</keyword>
<evidence type="ECO:0000256" key="4">
    <source>
        <dbReference type="ARBA" id="ARBA00022840"/>
    </source>
</evidence>
<protein>
    <recommendedName>
        <fullName evidence="8">ABC transporter domain-containing protein</fullName>
    </recommendedName>
</protein>
<dbReference type="InterPro" id="IPR003593">
    <property type="entry name" value="AAA+_ATPase"/>
</dbReference>
<dbReference type="Gene3D" id="3.40.50.300">
    <property type="entry name" value="P-loop containing nucleotide triphosphate hydrolases"/>
    <property type="match status" value="1"/>
</dbReference>
<accession>A0A9P0HFN5</accession>